<dbReference type="PANTHER" id="PTHR43179">
    <property type="entry name" value="RHAMNOSYLTRANSFERASE WBBL"/>
    <property type="match status" value="1"/>
</dbReference>
<evidence type="ECO:0000259" key="2">
    <source>
        <dbReference type="Pfam" id="PF00535"/>
    </source>
</evidence>
<dbReference type="Gene3D" id="3.90.550.10">
    <property type="entry name" value="Spore Coat Polysaccharide Biosynthesis Protein SpsA, Chain A"/>
    <property type="match status" value="1"/>
</dbReference>
<dbReference type="EMBL" id="DSBX01000357">
    <property type="protein sequence ID" value="HDR00467.1"/>
    <property type="molecule type" value="Genomic_DNA"/>
</dbReference>
<feature type="transmembrane region" description="Helical" evidence="1">
    <location>
        <begin position="287"/>
        <end position="306"/>
    </location>
</feature>
<keyword evidence="1" id="KW-0472">Membrane</keyword>
<evidence type="ECO:0000256" key="1">
    <source>
        <dbReference type="SAM" id="Phobius"/>
    </source>
</evidence>
<name>A0A7V0T7L7_UNCW3</name>
<proteinExistence type="predicted"/>
<dbReference type="AlphaFoldDB" id="A0A7V0T7L7"/>
<organism evidence="3">
    <name type="scientific">candidate division WOR-3 bacterium</name>
    <dbReference type="NCBI Taxonomy" id="2052148"/>
    <lineage>
        <taxon>Bacteria</taxon>
        <taxon>Bacteria division WOR-3</taxon>
    </lineage>
</organism>
<comment type="caution">
    <text evidence="3">The sequence shown here is derived from an EMBL/GenBank/DDBJ whole genome shotgun (WGS) entry which is preliminary data.</text>
</comment>
<feature type="domain" description="Glycosyltransferase 2-like" evidence="2">
    <location>
        <begin position="38"/>
        <end position="153"/>
    </location>
</feature>
<dbReference type="InterPro" id="IPR001173">
    <property type="entry name" value="Glyco_trans_2-like"/>
</dbReference>
<protein>
    <submittedName>
        <fullName evidence="3">Glycosyltransferase family 2 protein</fullName>
    </submittedName>
</protein>
<evidence type="ECO:0000313" key="3">
    <source>
        <dbReference type="EMBL" id="HDR00467.1"/>
    </source>
</evidence>
<dbReference type="PANTHER" id="PTHR43179:SF7">
    <property type="entry name" value="RHAMNOSYLTRANSFERASE WBBL"/>
    <property type="match status" value="1"/>
</dbReference>
<dbReference type="CDD" id="cd04186">
    <property type="entry name" value="GT_2_like_c"/>
    <property type="match status" value="1"/>
</dbReference>
<dbReference type="SUPFAM" id="SSF53448">
    <property type="entry name" value="Nucleotide-diphospho-sugar transferases"/>
    <property type="match status" value="1"/>
</dbReference>
<accession>A0A7V0T7L7</accession>
<dbReference type="InterPro" id="IPR029044">
    <property type="entry name" value="Nucleotide-diphossugar_trans"/>
</dbReference>
<reference evidence="3" key="1">
    <citation type="journal article" date="2020" name="mSystems">
        <title>Genome- and Community-Level Interaction Insights into Carbon Utilization and Element Cycling Functions of Hydrothermarchaeota in Hydrothermal Sediment.</title>
        <authorList>
            <person name="Zhou Z."/>
            <person name="Liu Y."/>
            <person name="Xu W."/>
            <person name="Pan J."/>
            <person name="Luo Z.H."/>
            <person name="Li M."/>
        </authorList>
    </citation>
    <scope>NUCLEOTIDE SEQUENCE [LARGE SCALE GENOMIC DNA]</scope>
    <source>
        <strain evidence="3">SpSt-1182</strain>
    </source>
</reference>
<dbReference type="Pfam" id="PF00535">
    <property type="entry name" value="Glycos_transf_2"/>
    <property type="match status" value="1"/>
</dbReference>
<keyword evidence="1" id="KW-1133">Transmembrane helix</keyword>
<keyword evidence="1" id="KW-0812">Transmembrane</keyword>
<gene>
    <name evidence="3" type="ORF">ENN51_09325</name>
</gene>
<dbReference type="Proteomes" id="UP000885672">
    <property type="component" value="Unassembled WGS sequence"/>
</dbReference>
<sequence>MGDGDSLRADAGRPARLLAATAPGRRPTVVSWTPPKTSIVIVTWQSGPDIVPCLDSIHSRHEFEVIVIDNASTDDTRERLARYRHLQVIANKRNVGYARGNNQGLAVCRGEYVLLLNPDTKLEPGALDRLLDHLEANPEHTAVAPRLLNLNGTLQHSVHGLPTPATAFWELTGLSLLFPRHRGIGRIRMAWFDYDRPGPAPQPMASCLLFRRQALTALGGFDERFPMLYNDVDLSKRMLDRGMVTWYLPDARVVHARGTSTGKIKPRMLREQYRSLIRYLARHDRSGWFRLKALVLVPLAGFVLALRTLTWRLRRR</sequence>